<reference evidence="1" key="2">
    <citation type="submission" date="2025-08" db="UniProtKB">
        <authorList>
            <consortium name="Ensembl"/>
        </authorList>
    </citation>
    <scope>IDENTIFICATION</scope>
</reference>
<sequence>MCYTPCKKYTDMNRQFLEKKEHFFRYLGNTALSDLQGVSLRTSVTFGVAVYNEIYNHDTLRW</sequence>
<name>A0A8D2GD69_THEGE</name>
<reference evidence="1" key="1">
    <citation type="submission" date="2018-05" db="EMBL/GenBank/DDBJ databases">
        <title>Whole genome of Theropithecus gelada.</title>
        <authorList>
            <person name="Chiou K.L."/>
            <person name="Snyder-Mackler N."/>
        </authorList>
    </citation>
    <scope>NUCLEOTIDE SEQUENCE [LARGE SCALE GENOMIC DNA]</scope>
</reference>
<organism evidence="1 2">
    <name type="scientific">Theropithecus gelada</name>
    <name type="common">Gelada baboon</name>
    <dbReference type="NCBI Taxonomy" id="9565"/>
    <lineage>
        <taxon>Eukaryota</taxon>
        <taxon>Metazoa</taxon>
        <taxon>Chordata</taxon>
        <taxon>Craniata</taxon>
        <taxon>Vertebrata</taxon>
        <taxon>Euteleostomi</taxon>
        <taxon>Mammalia</taxon>
        <taxon>Eutheria</taxon>
        <taxon>Euarchontoglires</taxon>
        <taxon>Primates</taxon>
        <taxon>Haplorrhini</taxon>
        <taxon>Catarrhini</taxon>
        <taxon>Cercopithecidae</taxon>
        <taxon>Cercopithecinae</taxon>
        <taxon>Theropithecus</taxon>
    </lineage>
</organism>
<evidence type="ECO:0000313" key="1">
    <source>
        <dbReference type="Ensembl" id="ENSTGEP00000035108.1"/>
    </source>
</evidence>
<dbReference type="Proteomes" id="UP000694411">
    <property type="component" value="Chromosome 13"/>
</dbReference>
<reference evidence="1" key="3">
    <citation type="submission" date="2025-09" db="UniProtKB">
        <authorList>
            <consortium name="Ensembl"/>
        </authorList>
    </citation>
    <scope>IDENTIFICATION</scope>
</reference>
<keyword evidence="2" id="KW-1185">Reference proteome</keyword>
<evidence type="ECO:0000313" key="2">
    <source>
        <dbReference type="Proteomes" id="UP000694411"/>
    </source>
</evidence>
<dbReference type="Ensembl" id="ENSTGET00000041677.1">
    <property type="protein sequence ID" value="ENSTGEP00000035108.1"/>
    <property type="gene ID" value="ENSTGEG00000027992.1"/>
</dbReference>
<protein>
    <submittedName>
        <fullName evidence="1">Uncharacterized protein</fullName>
    </submittedName>
</protein>
<proteinExistence type="predicted"/>
<dbReference type="AlphaFoldDB" id="A0A8D2GD69"/>
<accession>A0A8D2GD69</accession>